<gene>
    <name evidence="9" type="ORF">P5673_015704</name>
</gene>
<comment type="subcellular location">
    <subcellularLocation>
        <location evidence="1">Membrane</location>
        <topology evidence="1">Single-pass membrane protein</topology>
    </subcellularLocation>
</comment>
<dbReference type="SUPFAM" id="SSF53300">
    <property type="entry name" value="vWA-like"/>
    <property type="match status" value="6"/>
</dbReference>
<evidence type="ECO:0000256" key="5">
    <source>
        <dbReference type="ARBA" id="ARBA00023136"/>
    </source>
</evidence>
<feature type="domain" description="VWFA" evidence="8">
    <location>
        <begin position="1408"/>
        <end position="1585"/>
    </location>
</feature>
<dbReference type="InterPro" id="IPR000884">
    <property type="entry name" value="TSP1_rpt"/>
</dbReference>
<dbReference type="PRINTS" id="PR00453">
    <property type="entry name" value="VWFADOMAIN"/>
</dbReference>
<dbReference type="Pfam" id="PF00092">
    <property type="entry name" value="VWA"/>
    <property type="match status" value="6"/>
</dbReference>
<dbReference type="InterPro" id="IPR050525">
    <property type="entry name" value="ECM_Assembly_Org"/>
</dbReference>
<evidence type="ECO:0000256" key="4">
    <source>
        <dbReference type="ARBA" id="ARBA00022989"/>
    </source>
</evidence>
<dbReference type="Pfam" id="PF00090">
    <property type="entry name" value="TSP_1"/>
    <property type="match status" value="5"/>
</dbReference>
<dbReference type="SMART" id="SM00209">
    <property type="entry name" value="TSP1"/>
    <property type="match status" value="5"/>
</dbReference>
<reference evidence="9" key="2">
    <citation type="journal article" date="2023" name="Science">
        <title>Genomic signatures of disease resistance in endangered staghorn corals.</title>
        <authorList>
            <person name="Vollmer S.V."/>
            <person name="Selwyn J.D."/>
            <person name="Despard B.A."/>
            <person name="Roesel C.L."/>
        </authorList>
    </citation>
    <scope>NUCLEOTIDE SEQUENCE</scope>
    <source>
        <strain evidence="9">K2</strain>
    </source>
</reference>
<dbReference type="CDD" id="cd01450">
    <property type="entry name" value="vWFA_subfamily_ECM"/>
    <property type="match status" value="4"/>
</dbReference>
<proteinExistence type="predicted"/>
<evidence type="ECO:0000259" key="8">
    <source>
        <dbReference type="PROSITE" id="PS50234"/>
    </source>
</evidence>
<dbReference type="PROSITE" id="PS50092">
    <property type="entry name" value="TSP1"/>
    <property type="match status" value="5"/>
</dbReference>
<dbReference type="InterPro" id="IPR036465">
    <property type="entry name" value="vWFA_dom_sf"/>
</dbReference>
<feature type="domain" description="VWFA" evidence="8">
    <location>
        <begin position="1013"/>
        <end position="1189"/>
    </location>
</feature>
<protein>
    <submittedName>
        <fullName evidence="9">Hemicentin-1</fullName>
    </submittedName>
</protein>
<dbReference type="PANTHER" id="PTHR24020">
    <property type="entry name" value="COLLAGEN ALPHA"/>
    <property type="match status" value="1"/>
</dbReference>
<feature type="domain" description="VWFA" evidence="8">
    <location>
        <begin position="1211"/>
        <end position="1387"/>
    </location>
</feature>
<reference evidence="9" key="1">
    <citation type="journal article" date="2023" name="G3 (Bethesda)">
        <title>Whole genome assembly and annotation of the endangered Caribbean coral Acropora cervicornis.</title>
        <authorList>
            <person name="Selwyn J.D."/>
            <person name="Vollmer S.V."/>
        </authorList>
    </citation>
    <scope>NUCLEOTIDE SEQUENCE</scope>
    <source>
        <strain evidence="9">K2</strain>
    </source>
</reference>
<evidence type="ECO:0000256" key="6">
    <source>
        <dbReference type="ARBA" id="ARBA00023157"/>
    </source>
</evidence>
<dbReference type="Gene3D" id="3.40.50.410">
    <property type="entry name" value="von Willebrand factor, type A domain"/>
    <property type="match status" value="6"/>
</dbReference>
<keyword evidence="3" id="KW-0677">Repeat</keyword>
<dbReference type="PROSITE" id="PS50234">
    <property type="entry name" value="VWFA"/>
    <property type="match status" value="6"/>
</dbReference>
<evidence type="ECO:0000256" key="2">
    <source>
        <dbReference type="ARBA" id="ARBA00022692"/>
    </source>
</evidence>
<evidence type="ECO:0000313" key="10">
    <source>
        <dbReference type="Proteomes" id="UP001249851"/>
    </source>
</evidence>
<organism evidence="9 10">
    <name type="scientific">Acropora cervicornis</name>
    <name type="common">Staghorn coral</name>
    <dbReference type="NCBI Taxonomy" id="6130"/>
    <lineage>
        <taxon>Eukaryota</taxon>
        <taxon>Metazoa</taxon>
        <taxon>Cnidaria</taxon>
        <taxon>Anthozoa</taxon>
        <taxon>Hexacorallia</taxon>
        <taxon>Scleractinia</taxon>
        <taxon>Astrocoeniina</taxon>
        <taxon>Acroporidae</taxon>
        <taxon>Acropora</taxon>
    </lineage>
</organism>
<dbReference type="InterPro" id="IPR002035">
    <property type="entry name" value="VWF_A"/>
</dbReference>
<keyword evidence="4" id="KW-1133">Transmembrane helix</keyword>
<dbReference type="Gene3D" id="2.20.100.10">
    <property type="entry name" value="Thrombospondin type-1 (TSP1) repeat"/>
    <property type="match status" value="5"/>
</dbReference>
<dbReference type="GO" id="GO:0016020">
    <property type="term" value="C:membrane"/>
    <property type="evidence" value="ECO:0007669"/>
    <property type="project" value="UniProtKB-SubCell"/>
</dbReference>
<feature type="domain" description="VWFA" evidence="8">
    <location>
        <begin position="817"/>
        <end position="993"/>
    </location>
</feature>
<dbReference type="Proteomes" id="UP001249851">
    <property type="component" value="Unassembled WGS sequence"/>
</dbReference>
<feature type="domain" description="VWFA" evidence="8">
    <location>
        <begin position="1603"/>
        <end position="1786"/>
    </location>
</feature>
<keyword evidence="5" id="KW-0472">Membrane</keyword>
<accession>A0AAD9QH87</accession>
<feature type="chain" id="PRO_5042196243" evidence="7">
    <location>
        <begin position="22"/>
        <end position="1789"/>
    </location>
</feature>
<evidence type="ECO:0000313" key="9">
    <source>
        <dbReference type="EMBL" id="KAK2561233.1"/>
    </source>
</evidence>
<feature type="domain" description="VWFA" evidence="8">
    <location>
        <begin position="37"/>
        <end position="187"/>
    </location>
</feature>
<dbReference type="FunFam" id="2.20.100.10:FF:000001">
    <property type="entry name" value="semaphorin-5A isoform X1"/>
    <property type="match status" value="2"/>
</dbReference>
<dbReference type="SMART" id="SM00327">
    <property type="entry name" value="VWA"/>
    <property type="match status" value="6"/>
</dbReference>
<keyword evidence="7" id="KW-0732">Signal</keyword>
<dbReference type="InterPro" id="IPR036383">
    <property type="entry name" value="TSP1_rpt_sf"/>
</dbReference>
<dbReference type="PANTHER" id="PTHR24020:SF20">
    <property type="entry name" value="PH DOMAIN-CONTAINING PROTEIN"/>
    <property type="match status" value="1"/>
</dbReference>
<feature type="signal peptide" evidence="7">
    <location>
        <begin position="1"/>
        <end position="21"/>
    </location>
</feature>
<evidence type="ECO:0000256" key="1">
    <source>
        <dbReference type="ARBA" id="ARBA00004167"/>
    </source>
</evidence>
<comment type="caution">
    <text evidence="9">The sequence shown here is derived from an EMBL/GenBank/DDBJ whole genome shotgun (WGS) entry which is preliminary data.</text>
</comment>
<keyword evidence="6" id="KW-1015">Disulfide bond</keyword>
<evidence type="ECO:0000256" key="7">
    <source>
        <dbReference type="SAM" id="SignalP"/>
    </source>
</evidence>
<keyword evidence="10" id="KW-1185">Reference proteome</keyword>
<name>A0AAD9QH87_ACRCE</name>
<sequence length="1789" mass="195122">MVISGGLLLVVLTVLYVDVKSQENVPGVLKHCSQKSDIVFVVDSSGSISRRNFRHELQFVKEVASTFKMGPEQSQIAVISYSKYAQVDIKFGEFSNVIDFNAAVDEVKHQRKRTRIDKALDLANTAVFTPSGGARPGVAKVMIILTDGKQTVTNDSKTLDVAVRPLLEKNVTMFAVGVGRAIDLMELLLLVDWGDCSQTCGIGVQGRRRSCTNPSPLNGGRDCDGEAFEVRSCNVTGCPVNGSWSDWTDWGSCTVTCGGGNRKRLRTCTNPPPAHGGLDCKGLGEETGDCNSPPCPVDGQWSDWRPWGACSRSCGSGEQIRLRTCAKPRPAHGGKQCPGSNRESRPCNTNDCPVDGNWGAWKAWAPCSKTCGAGTQISSRLCSNPSPSNGGKECRGERERSRECNMQSCPINGQWNAWEGWEACTKSCGGGIQKRLTVNGVNGSSGLLVQELVGLDGKLAREHAATRDPPMVARTVWGALTNLENAVKKFVQLTVAGVIGRTGNNVQVHVDLEHSNECACALNRVQLSGEETASVAAVKPDLAKKYHAQLMARGETGRTGNPVRQHVVLELSNECACAQIHVLYLEEETVLVAVASQGPAEECLVQWTVPGVSGRDGSNVLERVELGHSNVYARVLDHALCLASMGNGANGNLGMNVQDPVAVEFKHALARAPTQALLMEVELVLDVVAIPNLVGQMLVQLMGTGPRGQAGASALSLAEVDFIPVQEPAVILYQAMVGRIVRENQIRFALAAHSPVQWMVRGVIGPTGQLVPNPATRDNRRELAVVPIPHQLMAGSSVLDKLKRHRTVTFNCSEIADIAFLVDASESMTKKDFETQKEVIKRIAATFDVGPTKSHLGLITFSSHAQVRIRFSENLDQESFQSIVDSLPFAAGGTRFDRAFQVAANDLFSRNSGVRSNLPKILIILSDGKQSADHDAVPIERSVLQLRRLGVRILALAIGDQVDMREMQQIVADSKDVYPVKDFDSLLDKVQNVSNKSCEIIKRPGRLCMEKADIAFLMDASESMTEDDFEKQKHFVTKVTESFYMSPKTTQFALVTYSSTAKLHIRFRDHLNQDSFKTVVQQVPFAAGGTRLDKVLKLTAERVFTAQNGARAGVPKVIIILTDGRQSHDSNALPIQEAVVPLRQLSVKIHAVALGNQVNRLELRKLVAKDEDIFSIRDFDNLMNKSRQLATKTCDIIVRPPPVMKCAEEADLAFVLDTSGSITDENFEKQKNFVKALASSFYPAATSHQLALMSYSGDAQIEVTFKNKTIQKDFEKAIDRVSHSKGRTRLDKALQLASSQLFATSGGSRPSVRKVMIVLTDGRQSQDFDTVPLSVAVRPLRQLGVKIYAVAIGDEVDLGELNQIADSRDDVISVSDFDDLANMASDVASKSCRVVALSPGECKEDHVNLGFVLDMSSSVRANNFKIERDFVKNVADAFSISPGKTEAGVVAYNSEASLWISFGQHKSNEEFKAAVDKIPYWGGQTRIDNGLKMAAAGLFGSMTIERTNYPKVLILITDGQQSSDPRATPLDEAVLPLLQQGVKVFAVGVGNHFSRDELKLIVESEMDIFSADDFEDLLAKSHQIIPYFQGAISTRKSCFRNVDIGFVIDSSDSTSKQEYQHQKELVQKLSSYYDISRDDTRAGVIVYSDNAFTTVGLNYYKDLNVFKGAVGALPRLSGGNRKDKALVTARRLFKTKRPQSLAVTANSSQVLVFMTEGAQTPAAGSLPLTRAVHPLKRHGVRVITVGIGNQANYQELSSIAHDYRDIYLTSSLNDTDKVTSDLMKIICKL</sequence>
<dbReference type="SUPFAM" id="SSF82895">
    <property type="entry name" value="TSP-1 type 1 repeat"/>
    <property type="match status" value="5"/>
</dbReference>
<dbReference type="FunFam" id="2.20.100.10:FF:000007">
    <property type="entry name" value="Thrombospondin 1"/>
    <property type="match status" value="2"/>
</dbReference>
<keyword evidence="2" id="KW-0812">Transmembrane</keyword>
<dbReference type="EMBL" id="JARQWQ010000033">
    <property type="protein sequence ID" value="KAK2561233.1"/>
    <property type="molecule type" value="Genomic_DNA"/>
</dbReference>
<evidence type="ECO:0000256" key="3">
    <source>
        <dbReference type="ARBA" id="ARBA00022737"/>
    </source>
</evidence>